<accession>A0A8I4A0Z8</accession>
<evidence type="ECO:0000313" key="1">
    <source>
        <dbReference type="Ensembl" id="ENSCJAP00000085779.1"/>
    </source>
</evidence>
<keyword evidence="2" id="KW-1185">Reference proteome</keyword>
<dbReference type="AlphaFoldDB" id="A0A8I4A0Z8"/>
<dbReference type="PRINTS" id="PR02045">
    <property type="entry name" value="F138DOMAIN"/>
</dbReference>
<reference evidence="1" key="2">
    <citation type="submission" date="2025-08" db="UniProtKB">
        <authorList>
            <consortium name="Ensembl"/>
        </authorList>
    </citation>
    <scope>IDENTIFICATION</scope>
</reference>
<reference evidence="1" key="3">
    <citation type="submission" date="2025-09" db="UniProtKB">
        <authorList>
            <consortium name="Ensembl"/>
        </authorList>
    </citation>
    <scope>IDENTIFICATION</scope>
</reference>
<organism evidence="1 2">
    <name type="scientific">Callithrix jacchus</name>
    <name type="common">White-tufted-ear marmoset</name>
    <name type="synonym">Simia Jacchus</name>
    <dbReference type="NCBI Taxonomy" id="9483"/>
    <lineage>
        <taxon>Eukaryota</taxon>
        <taxon>Metazoa</taxon>
        <taxon>Chordata</taxon>
        <taxon>Craniata</taxon>
        <taxon>Vertebrata</taxon>
        <taxon>Euteleostomi</taxon>
        <taxon>Mammalia</taxon>
        <taxon>Eutheria</taxon>
        <taxon>Euarchontoglires</taxon>
        <taxon>Primates</taxon>
        <taxon>Haplorrhini</taxon>
        <taxon>Platyrrhini</taxon>
        <taxon>Cebidae</taxon>
        <taxon>Callitrichinae</taxon>
        <taxon>Callithrix</taxon>
        <taxon>Callithrix</taxon>
    </lineage>
</organism>
<dbReference type="Proteomes" id="UP000008225">
    <property type="component" value="Chromosome 2"/>
</dbReference>
<name>A0A8I4A0Z8_CALJA</name>
<dbReference type="PANTHER" id="PTHR12138">
    <property type="entry name" value="PRIMATE-EXPANDED PROTEIN FAMILY"/>
    <property type="match status" value="1"/>
</dbReference>
<dbReference type="Ensembl" id="ENSCJAT00000125130.1">
    <property type="protein sequence ID" value="ENSCJAP00000085779.1"/>
    <property type="gene ID" value="ENSCJAG00000085673.1"/>
</dbReference>
<sequence>AAAWGLAAWGAGPTDATSCWEVGAGGPGNSRPNQTRWKLSVAQDGVQWRHLTSLQLPPPGLKQFSCLSFLSSSGARHHTWLTSVFLVETGFYHVGQPGLEFLTSNLPTLASQSVGITGVSHHAWPITLIYFIFLGGGVSLLLPRLECNGAVSAHCNLCLLGSGDFPALGSLVAGITGMCHHAWLTFVFVVEMGFYHIGQASLKLLTSGDSPISASQSAGITGLCPVL</sequence>
<protein>
    <submittedName>
        <fullName evidence="1">Uncharacterized protein</fullName>
    </submittedName>
</protein>
<dbReference type="PANTHER" id="PTHR12138:SF162">
    <property type="entry name" value="CHROMOSOME UNDETERMINED SCAFFOLD_275, WHOLE GENOME SHOTGUN SEQUENCE"/>
    <property type="match status" value="1"/>
</dbReference>
<dbReference type="GeneTree" id="ENSGT01120000271815"/>
<evidence type="ECO:0000313" key="2">
    <source>
        <dbReference type="Proteomes" id="UP000008225"/>
    </source>
</evidence>
<proteinExistence type="predicted"/>
<reference evidence="1 2" key="1">
    <citation type="submission" date="2009-03" db="EMBL/GenBank/DDBJ databases">
        <authorList>
            <person name="Warren W."/>
            <person name="Ye L."/>
            <person name="Minx P."/>
            <person name="Worley K."/>
            <person name="Gibbs R."/>
            <person name="Wilson R.K."/>
        </authorList>
    </citation>
    <scope>NUCLEOTIDE SEQUENCE [LARGE SCALE GENOMIC DNA]</scope>
</reference>